<proteinExistence type="predicted"/>
<dbReference type="Gramene" id="KRH51505">
    <property type="protein sequence ID" value="KRH51505"/>
    <property type="gene ID" value="GLYMA_06G010700"/>
</dbReference>
<evidence type="ECO:0000313" key="3">
    <source>
        <dbReference type="Proteomes" id="UP000008827"/>
    </source>
</evidence>
<dbReference type="InterPro" id="IPR005299">
    <property type="entry name" value="MeTrfase_7"/>
</dbReference>
<dbReference type="Proteomes" id="UP000008827">
    <property type="component" value="Chromosome 6"/>
</dbReference>
<reference evidence="1 2" key="1">
    <citation type="journal article" date="2010" name="Nature">
        <title>Genome sequence of the palaeopolyploid soybean.</title>
        <authorList>
            <person name="Schmutz J."/>
            <person name="Cannon S.B."/>
            <person name="Schlueter J."/>
            <person name="Ma J."/>
            <person name="Mitros T."/>
            <person name="Nelson W."/>
            <person name="Hyten D.L."/>
            <person name="Song Q."/>
            <person name="Thelen J.J."/>
            <person name="Cheng J."/>
            <person name="Xu D."/>
            <person name="Hellsten U."/>
            <person name="May G.D."/>
            <person name="Yu Y."/>
            <person name="Sakurai T."/>
            <person name="Umezawa T."/>
            <person name="Bhattacharyya M.K."/>
            <person name="Sandhu D."/>
            <person name="Valliyodan B."/>
            <person name="Lindquist E."/>
            <person name="Peto M."/>
            <person name="Grant D."/>
            <person name="Shu S."/>
            <person name="Goodstein D."/>
            <person name="Barry K."/>
            <person name="Futrell-Griggs M."/>
            <person name="Abernathy B."/>
            <person name="Du J."/>
            <person name="Tian Z."/>
            <person name="Zhu L."/>
            <person name="Gill N."/>
            <person name="Joshi T."/>
            <person name="Libault M."/>
            <person name="Sethuraman A."/>
            <person name="Zhang X.-C."/>
            <person name="Shinozaki K."/>
            <person name="Nguyen H.T."/>
            <person name="Wing R.A."/>
            <person name="Cregan P."/>
            <person name="Specht J."/>
            <person name="Grimwood J."/>
            <person name="Rokhsar D."/>
            <person name="Stacey G."/>
            <person name="Shoemaker R.C."/>
            <person name="Jackson S.A."/>
        </authorList>
    </citation>
    <scope>NUCLEOTIDE SEQUENCE [LARGE SCALE GENOMIC DNA]</scope>
    <source>
        <strain evidence="2">cv. Williams 82</strain>
        <tissue evidence="1">Callus</tissue>
    </source>
</reference>
<dbReference type="SMR" id="K7KSG1"/>
<reference evidence="1" key="3">
    <citation type="submission" date="2018-07" db="EMBL/GenBank/DDBJ databases">
        <title>WGS assembly of Glycine max.</title>
        <authorList>
            <person name="Schmutz J."/>
            <person name="Cannon S."/>
            <person name="Schlueter J."/>
            <person name="Ma J."/>
            <person name="Mitros T."/>
            <person name="Nelson W."/>
            <person name="Hyten D."/>
            <person name="Song Q."/>
            <person name="Thelen J."/>
            <person name="Cheng J."/>
            <person name="Xu D."/>
            <person name="Hellsten U."/>
            <person name="May G."/>
            <person name="Yu Y."/>
            <person name="Sakurai T."/>
            <person name="Umezawa T."/>
            <person name="Bhattacharyya M."/>
            <person name="Sandhu D."/>
            <person name="Valliyodan B."/>
            <person name="Lindquist E."/>
            <person name="Peto M."/>
            <person name="Grant D."/>
            <person name="Shu S."/>
            <person name="Goodstein D."/>
            <person name="Barry K."/>
            <person name="Futrell-Griggs M."/>
            <person name="Abernathy B."/>
            <person name="Du J."/>
            <person name="Tian Z."/>
            <person name="Zhu L."/>
            <person name="Gill N."/>
            <person name="Joshi T."/>
            <person name="Libault M."/>
            <person name="Sethuraman A."/>
            <person name="Zhang X."/>
            <person name="Shinozaki K."/>
            <person name="Nguyen H."/>
            <person name="Wing R."/>
            <person name="Cregan P."/>
            <person name="Specht J."/>
            <person name="Grimwood J."/>
            <person name="Rokhsar D."/>
            <person name="Stacey G."/>
            <person name="Shoemaker R."/>
            <person name="Jackson S."/>
        </authorList>
    </citation>
    <scope>NUCLEOTIDE SEQUENCE</scope>
    <source>
        <tissue evidence="1">Callus</tissue>
    </source>
</reference>
<dbReference type="AlphaFoldDB" id="K7KSG1"/>
<evidence type="ECO:0000313" key="1">
    <source>
        <dbReference type="EMBL" id="KRH51505.1"/>
    </source>
</evidence>
<dbReference type="Pfam" id="PF03492">
    <property type="entry name" value="Methyltransf_7"/>
    <property type="match status" value="1"/>
</dbReference>
<organism evidence="2">
    <name type="scientific">Glycine max</name>
    <name type="common">Soybean</name>
    <name type="synonym">Glycine hispida</name>
    <dbReference type="NCBI Taxonomy" id="3847"/>
    <lineage>
        <taxon>Eukaryota</taxon>
        <taxon>Viridiplantae</taxon>
        <taxon>Streptophyta</taxon>
        <taxon>Embryophyta</taxon>
        <taxon>Tracheophyta</taxon>
        <taxon>Spermatophyta</taxon>
        <taxon>Magnoliopsida</taxon>
        <taxon>eudicotyledons</taxon>
        <taxon>Gunneridae</taxon>
        <taxon>Pentapetalae</taxon>
        <taxon>rosids</taxon>
        <taxon>fabids</taxon>
        <taxon>Fabales</taxon>
        <taxon>Fabaceae</taxon>
        <taxon>Papilionoideae</taxon>
        <taxon>50 kb inversion clade</taxon>
        <taxon>NPAAA clade</taxon>
        <taxon>indigoferoid/millettioid clade</taxon>
        <taxon>Phaseoleae</taxon>
        <taxon>Glycine</taxon>
        <taxon>Glycine subgen. Soja</taxon>
    </lineage>
</organism>
<dbReference type="InterPro" id="IPR029063">
    <property type="entry name" value="SAM-dependent_MTases_sf"/>
</dbReference>
<name>K7KSG1_SOYBN</name>
<protein>
    <submittedName>
        <fullName evidence="1 2">Uncharacterized protein</fullName>
    </submittedName>
</protein>
<dbReference type="Gene3D" id="3.40.50.150">
    <property type="entry name" value="Vaccinia Virus protein VP39"/>
    <property type="match status" value="1"/>
</dbReference>
<dbReference type="PANTHER" id="PTHR31009">
    <property type="entry name" value="S-ADENOSYL-L-METHIONINE:CARBOXYL METHYLTRANSFERASE FAMILY PROTEIN"/>
    <property type="match status" value="1"/>
</dbReference>
<dbReference type="SUPFAM" id="SSF53335">
    <property type="entry name" value="S-adenosyl-L-methionine-dependent methyltransferases"/>
    <property type="match status" value="1"/>
</dbReference>
<reference evidence="2" key="2">
    <citation type="submission" date="2018-02" db="UniProtKB">
        <authorList>
            <consortium name="EnsemblPlants"/>
        </authorList>
    </citation>
    <scope>IDENTIFICATION</scope>
    <source>
        <strain evidence="2">Williams 82</strain>
    </source>
</reference>
<dbReference type="PaxDb" id="3847-GLYMA06G01286.1"/>
<keyword evidence="3" id="KW-1185">Reference proteome</keyword>
<dbReference type="EMBL" id="CM000839">
    <property type="protein sequence ID" value="KRH51505.1"/>
    <property type="molecule type" value="Genomic_DNA"/>
</dbReference>
<evidence type="ECO:0000313" key="2">
    <source>
        <dbReference type="EnsemblPlants" id="KRH51505"/>
    </source>
</evidence>
<sequence>MLHGCSVCVSIFVFNFMQSKMISKGKPMLEESMMTPYCKSVPSCFKVAVLGYSSGPNSLQVAYDIIDDKSRCFNHEPPTSQIYLNDQFQNDFNN</sequence>
<dbReference type="InParanoid" id="K7KSG1"/>
<dbReference type="EnsemblPlants" id="KRH51505">
    <property type="protein sequence ID" value="KRH51505"/>
    <property type="gene ID" value="GLYMA_06G010700"/>
</dbReference>
<dbReference type="HOGENOM" id="CLU_2390383_0_0_1"/>
<accession>K7KSG1</accession>
<dbReference type="OrthoDB" id="1523883at2759"/>
<gene>
    <name evidence="1" type="ORF">GLYMA_06G010700</name>
</gene>
<dbReference type="GO" id="GO:0008168">
    <property type="term" value="F:methyltransferase activity"/>
    <property type="evidence" value="ECO:0007669"/>
    <property type="project" value="InterPro"/>
</dbReference>